<organism evidence="6 7">
    <name type="scientific">Artemisia annua</name>
    <name type="common">Sweet wormwood</name>
    <dbReference type="NCBI Taxonomy" id="35608"/>
    <lineage>
        <taxon>Eukaryota</taxon>
        <taxon>Viridiplantae</taxon>
        <taxon>Streptophyta</taxon>
        <taxon>Embryophyta</taxon>
        <taxon>Tracheophyta</taxon>
        <taxon>Spermatophyta</taxon>
        <taxon>Magnoliopsida</taxon>
        <taxon>eudicotyledons</taxon>
        <taxon>Gunneridae</taxon>
        <taxon>Pentapetalae</taxon>
        <taxon>asterids</taxon>
        <taxon>campanulids</taxon>
        <taxon>Asterales</taxon>
        <taxon>Asteraceae</taxon>
        <taxon>Asteroideae</taxon>
        <taxon>Anthemideae</taxon>
        <taxon>Artemisiinae</taxon>
        <taxon>Artemisia</taxon>
    </lineage>
</organism>
<protein>
    <submittedName>
        <fullName evidence="6">SKP1-like protein 1B</fullName>
    </submittedName>
</protein>
<dbReference type="InterPro" id="IPR016072">
    <property type="entry name" value="Skp1_comp_dimer"/>
</dbReference>
<reference evidence="6 7" key="1">
    <citation type="journal article" date="2018" name="Mol. Plant">
        <title>The genome of Artemisia annua provides insight into the evolution of Asteraceae family and artemisinin biosynthesis.</title>
        <authorList>
            <person name="Shen Q."/>
            <person name="Zhang L."/>
            <person name="Liao Z."/>
            <person name="Wang S."/>
            <person name="Yan T."/>
            <person name="Shi P."/>
            <person name="Liu M."/>
            <person name="Fu X."/>
            <person name="Pan Q."/>
            <person name="Wang Y."/>
            <person name="Lv Z."/>
            <person name="Lu X."/>
            <person name="Zhang F."/>
            <person name="Jiang W."/>
            <person name="Ma Y."/>
            <person name="Chen M."/>
            <person name="Hao X."/>
            <person name="Li L."/>
            <person name="Tang Y."/>
            <person name="Lv G."/>
            <person name="Zhou Y."/>
            <person name="Sun X."/>
            <person name="Brodelius P.E."/>
            <person name="Rose J.K.C."/>
            <person name="Tang K."/>
        </authorList>
    </citation>
    <scope>NUCLEOTIDE SEQUENCE [LARGE SCALE GENOMIC DNA]</scope>
    <source>
        <strain evidence="7">cv. Huhao1</strain>
        <tissue evidence="6">Leaf</tissue>
    </source>
</reference>
<evidence type="ECO:0000259" key="5">
    <source>
        <dbReference type="Pfam" id="PF03931"/>
    </source>
</evidence>
<dbReference type="Pfam" id="PF03931">
    <property type="entry name" value="Skp1_POZ"/>
    <property type="match status" value="1"/>
</dbReference>
<dbReference type="GO" id="GO:0016567">
    <property type="term" value="P:protein ubiquitination"/>
    <property type="evidence" value="ECO:0007669"/>
    <property type="project" value="UniProtKB-UniPathway"/>
</dbReference>
<dbReference type="Proteomes" id="UP000245207">
    <property type="component" value="Unassembled WGS sequence"/>
</dbReference>
<dbReference type="PANTHER" id="PTHR11165">
    <property type="entry name" value="SKP1"/>
    <property type="match status" value="1"/>
</dbReference>
<dbReference type="InterPro" id="IPR001232">
    <property type="entry name" value="SKP1-like"/>
</dbReference>
<dbReference type="AlphaFoldDB" id="A0A2U1NCR5"/>
<name>A0A2U1NCR5_ARTAN</name>
<dbReference type="SUPFAM" id="SSF54695">
    <property type="entry name" value="POZ domain"/>
    <property type="match status" value="1"/>
</dbReference>
<dbReference type="InterPro" id="IPR016073">
    <property type="entry name" value="Skp1_comp_POZ"/>
</dbReference>
<comment type="pathway">
    <text evidence="1">Protein modification; protein ubiquitination.</text>
</comment>
<evidence type="ECO:0000256" key="3">
    <source>
        <dbReference type="ARBA" id="ARBA00022786"/>
    </source>
</evidence>
<dbReference type="GO" id="GO:0006511">
    <property type="term" value="P:ubiquitin-dependent protein catabolic process"/>
    <property type="evidence" value="ECO:0007669"/>
    <property type="project" value="InterPro"/>
</dbReference>
<dbReference type="InterPro" id="IPR016897">
    <property type="entry name" value="SKP1"/>
</dbReference>
<proteinExistence type="inferred from homology"/>
<gene>
    <name evidence="6" type="ORF">CTI12_AA281910</name>
</gene>
<evidence type="ECO:0000256" key="2">
    <source>
        <dbReference type="ARBA" id="ARBA00009993"/>
    </source>
</evidence>
<accession>A0A2U1NCR5</accession>
<dbReference type="STRING" id="35608.A0A2U1NCR5"/>
<keyword evidence="3" id="KW-0833">Ubl conjugation pathway</keyword>
<dbReference type="InterPro" id="IPR011333">
    <property type="entry name" value="SKP1/BTB/POZ_sf"/>
</dbReference>
<dbReference type="SUPFAM" id="SSF81382">
    <property type="entry name" value="Skp1 dimerisation domain-like"/>
    <property type="match status" value="1"/>
</dbReference>
<evidence type="ECO:0000313" key="7">
    <source>
        <dbReference type="Proteomes" id="UP000245207"/>
    </source>
</evidence>
<dbReference type="OrthoDB" id="7827685at2759"/>
<sequence>MSSSSSKIAVIKSSEVFPLHNISSMILSKVVEYCKKHVELSKYEAEVHLKSFDAEFVKVDETTLFKLVLAANYLNIEGLLELTCQTVADMMNDYTCEEEEAA</sequence>
<comment type="similarity">
    <text evidence="2">Belongs to the SKP1 family.</text>
</comment>
<dbReference type="Gene3D" id="3.30.710.10">
    <property type="entry name" value="Potassium Channel Kv1.1, Chain A"/>
    <property type="match status" value="1"/>
</dbReference>
<dbReference type="UniPathway" id="UPA00143"/>
<evidence type="ECO:0000259" key="4">
    <source>
        <dbReference type="Pfam" id="PF01466"/>
    </source>
</evidence>
<dbReference type="InterPro" id="IPR036296">
    <property type="entry name" value="SKP1-like_dim_sf"/>
</dbReference>
<evidence type="ECO:0000256" key="1">
    <source>
        <dbReference type="ARBA" id="ARBA00004906"/>
    </source>
</evidence>
<evidence type="ECO:0000313" key="6">
    <source>
        <dbReference type="EMBL" id="PWA71312.1"/>
    </source>
</evidence>
<dbReference type="SMART" id="SM00512">
    <property type="entry name" value="Skp1"/>
    <property type="match status" value="1"/>
</dbReference>
<feature type="domain" description="SKP1 component POZ" evidence="5">
    <location>
        <begin position="17"/>
        <end position="38"/>
    </location>
</feature>
<keyword evidence="7" id="KW-1185">Reference proteome</keyword>
<dbReference type="EMBL" id="PKPP01003101">
    <property type="protein sequence ID" value="PWA71312.1"/>
    <property type="molecule type" value="Genomic_DNA"/>
</dbReference>
<dbReference type="Pfam" id="PF01466">
    <property type="entry name" value="Skp1"/>
    <property type="match status" value="1"/>
</dbReference>
<dbReference type="GO" id="GO:0009867">
    <property type="term" value="P:jasmonic acid mediated signaling pathway"/>
    <property type="evidence" value="ECO:0007669"/>
    <property type="project" value="UniProtKB-ARBA"/>
</dbReference>
<feature type="domain" description="SKP1 component dimerisation" evidence="4">
    <location>
        <begin position="78"/>
        <end position="98"/>
    </location>
</feature>
<comment type="caution">
    <text evidence="6">The sequence shown here is derived from an EMBL/GenBank/DDBJ whole genome shotgun (WGS) entry which is preliminary data.</text>
</comment>